<proteinExistence type="predicted"/>
<feature type="signal peptide" evidence="1">
    <location>
        <begin position="1"/>
        <end position="20"/>
    </location>
</feature>
<accession>A0A8J7IJ77</accession>
<reference evidence="2" key="1">
    <citation type="submission" date="2020-10" db="EMBL/GenBank/DDBJ databases">
        <title>Paenihalocynthiibacter styelae gen. nov., sp. nov., isolated from stalked sea squirt Styela clava.</title>
        <authorList>
            <person name="Kim Y.-O."/>
            <person name="Yoon J.-H."/>
        </authorList>
    </citation>
    <scope>NUCLEOTIDE SEQUENCE</scope>
    <source>
        <strain evidence="2">MYP1-1</strain>
    </source>
</reference>
<evidence type="ECO:0008006" key="4">
    <source>
        <dbReference type="Google" id="ProtNLM"/>
    </source>
</evidence>
<evidence type="ECO:0000256" key="1">
    <source>
        <dbReference type="SAM" id="SignalP"/>
    </source>
</evidence>
<evidence type="ECO:0000313" key="2">
    <source>
        <dbReference type="EMBL" id="MBI1493943.1"/>
    </source>
</evidence>
<sequence length="217" mass="24070">MRILLLFFFSLLTLYTPAVAGDFPRLYQVTGVAADDVLNIRETPDASSAIMGRIVPNSMHIEVTAASADMRWGQVNFHEFSGWVAMRYMQDMGNPPWWELRRPLFCSGTEPFWHAIIDADTSGGMEFSGLDMDTQNFQYDWLRTHSGYAAPDNPRVVVANFTNATRRGVAMLSGASCNDGMSDQSFGISAQITLSVDDPGNMYASETYYGCCSLNLP</sequence>
<name>A0A8J7IJ77_9RHOB</name>
<dbReference type="EMBL" id="JADCKQ010000006">
    <property type="protein sequence ID" value="MBI1493943.1"/>
    <property type="molecule type" value="Genomic_DNA"/>
</dbReference>
<keyword evidence="3" id="KW-1185">Reference proteome</keyword>
<dbReference type="Proteomes" id="UP000640583">
    <property type="component" value="Unassembled WGS sequence"/>
</dbReference>
<feature type="chain" id="PRO_5035146623" description="SH3 domain-containing protein" evidence="1">
    <location>
        <begin position="21"/>
        <end position="217"/>
    </location>
</feature>
<gene>
    <name evidence="2" type="ORF">H1D41_09880</name>
</gene>
<evidence type="ECO:0000313" key="3">
    <source>
        <dbReference type="Proteomes" id="UP000640583"/>
    </source>
</evidence>
<protein>
    <recommendedName>
        <fullName evidence="4">SH3 domain-containing protein</fullName>
    </recommendedName>
</protein>
<keyword evidence="1" id="KW-0732">Signal</keyword>
<dbReference type="Gene3D" id="2.30.30.40">
    <property type="entry name" value="SH3 Domains"/>
    <property type="match status" value="1"/>
</dbReference>
<dbReference type="RefSeq" id="WP_228848750.1">
    <property type="nucleotide sequence ID" value="NZ_JADCKQ010000006.1"/>
</dbReference>
<dbReference type="AlphaFoldDB" id="A0A8J7IJ77"/>
<organism evidence="2 3">
    <name type="scientific">Halocynthiibacter styelae</name>
    <dbReference type="NCBI Taxonomy" id="2761955"/>
    <lineage>
        <taxon>Bacteria</taxon>
        <taxon>Pseudomonadati</taxon>
        <taxon>Pseudomonadota</taxon>
        <taxon>Alphaproteobacteria</taxon>
        <taxon>Rhodobacterales</taxon>
        <taxon>Paracoccaceae</taxon>
        <taxon>Halocynthiibacter</taxon>
    </lineage>
</organism>
<comment type="caution">
    <text evidence="2">The sequence shown here is derived from an EMBL/GenBank/DDBJ whole genome shotgun (WGS) entry which is preliminary data.</text>
</comment>